<comment type="caution">
    <text evidence="2">The sequence shown here is derived from an EMBL/GenBank/DDBJ whole genome shotgun (WGS) entry which is preliminary data.</text>
</comment>
<organism evidence="2 3">
    <name type="scientific">Halorussus caseinilyticus</name>
    <dbReference type="NCBI Taxonomy" id="3034025"/>
    <lineage>
        <taxon>Archaea</taxon>
        <taxon>Methanobacteriati</taxon>
        <taxon>Methanobacteriota</taxon>
        <taxon>Stenosarchaea group</taxon>
        <taxon>Halobacteria</taxon>
        <taxon>Halobacteriales</taxon>
        <taxon>Haladaptataceae</taxon>
        <taxon>Halorussus</taxon>
    </lineage>
</organism>
<accession>A0ABD5WPD4</accession>
<feature type="region of interest" description="Disordered" evidence="1">
    <location>
        <begin position="1"/>
        <end position="24"/>
    </location>
</feature>
<dbReference type="GeneID" id="79304558"/>
<proteinExistence type="predicted"/>
<evidence type="ECO:0000313" key="3">
    <source>
        <dbReference type="Proteomes" id="UP001596407"/>
    </source>
</evidence>
<gene>
    <name evidence="2" type="ORF">ACFQJ6_20235</name>
</gene>
<dbReference type="AlphaFoldDB" id="A0ABD5WPD4"/>
<dbReference type="Proteomes" id="UP001596407">
    <property type="component" value="Unassembled WGS sequence"/>
</dbReference>
<name>A0ABD5WPD4_9EURY</name>
<protein>
    <recommendedName>
        <fullName evidence="4">Small CPxCG-related zinc finger protein</fullName>
    </recommendedName>
</protein>
<dbReference type="EMBL" id="JBHSZH010000005">
    <property type="protein sequence ID" value="MFC7082068.1"/>
    <property type="molecule type" value="Genomic_DNA"/>
</dbReference>
<evidence type="ECO:0000256" key="1">
    <source>
        <dbReference type="SAM" id="MobiDB-lite"/>
    </source>
</evidence>
<keyword evidence="3" id="KW-1185">Reference proteome</keyword>
<sequence>MPTCPSCRADADDPNYRQQLVEPKSNRDGVTVTAATGQRYWMVLCPSCDAVLGTIAHDK</sequence>
<dbReference type="RefSeq" id="WP_276279956.1">
    <property type="nucleotide sequence ID" value="NZ_CP119809.1"/>
</dbReference>
<reference evidence="2 3" key="1">
    <citation type="journal article" date="2019" name="Int. J. Syst. Evol. Microbiol.">
        <title>The Global Catalogue of Microorganisms (GCM) 10K type strain sequencing project: providing services to taxonomists for standard genome sequencing and annotation.</title>
        <authorList>
            <consortium name="The Broad Institute Genomics Platform"/>
            <consortium name="The Broad Institute Genome Sequencing Center for Infectious Disease"/>
            <person name="Wu L."/>
            <person name="Ma J."/>
        </authorList>
    </citation>
    <scope>NUCLEOTIDE SEQUENCE [LARGE SCALE GENOMIC DNA]</scope>
    <source>
        <strain evidence="2 3">DT72</strain>
    </source>
</reference>
<evidence type="ECO:0008006" key="4">
    <source>
        <dbReference type="Google" id="ProtNLM"/>
    </source>
</evidence>
<evidence type="ECO:0000313" key="2">
    <source>
        <dbReference type="EMBL" id="MFC7082068.1"/>
    </source>
</evidence>